<feature type="domain" description="Smf/DprA SLOG" evidence="3">
    <location>
        <begin position="88"/>
        <end position="299"/>
    </location>
</feature>
<evidence type="ECO:0000313" key="4">
    <source>
        <dbReference type="EMBL" id="SHJ48307.1"/>
    </source>
</evidence>
<dbReference type="PANTHER" id="PTHR43022">
    <property type="entry name" value="PROTEIN SMF"/>
    <property type="match status" value="1"/>
</dbReference>
<dbReference type="InterPro" id="IPR057666">
    <property type="entry name" value="DrpA_SLOG"/>
</dbReference>
<dbReference type="GO" id="GO:0009294">
    <property type="term" value="P:DNA-mediated transformation"/>
    <property type="evidence" value="ECO:0007669"/>
    <property type="project" value="InterPro"/>
</dbReference>
<dbReference type="STRING" id="1123357.SAMN02745244_02605"/>
<protein>
    <submittedName>
        <fullName evidence="4">DNA processing protein</fullName>
    </submittedName>
</protein>
<comment type="similarity">
    <text evidence="1">Belongs to the DprA/Smf family.</text>
</comment>
<feature type="region of interest" description="Disordered" evidence="2">
    <location>
        <begin position="311"/>
        <end position="337"/>
    </location>
</feature>
<dbReference type="Pfam" id="PF02481">
    <property type="entry name" value="DNA_processg_A"/>
    <property type="match status" value="1"/>
</dbReference>
<feature type="compositionally biased region" description="Basic residues" evidence="2">
    <location>
        <begin position="322"/>
        <end position="337"/>
    </location>
</feature>
<name>A0A1M6JNM6_9ACTN</name>
<evidence type="ECO:0000313" key="5">
    <source>
        <dbReference type="Proteomes" id="UP000184512"/>
    </source>
</evidence>
<dbReference type="RefSeq" id="WP_084189581.1">
    <property type="nucleotide sequence ID" value="NZ_FQZG01000052.1"/>
</dbReference>
<dbReference type="EMBL" id="FQZG01000052">
    <property type="protein sequence ID" value="SHJ48307.1"/>
    <property type="molecule type" value="Genomic_DNA"/>
</dbReference>
<gene>
    <name evidence="4" type="ORF">SAMN02745244_02605</name>
</gene>
<accession>A0A1M6JNM6</accession>
<keyword evidence="5" id="KW-1185">Reference proteome</keyword>
<dbReference type="PANTHER" id="PTHR43022:SF1">
    <property type="entry name" value="PROTEIN SMF"/>
    <property type="match status" value="1"/>
</dbReference>
<dbReference type="InterPro" id="IPR003488">
    <property type="entry name" value="DprA"/>
</dbReference>
<dbReference type="SUPFAM" id="SSF102405">
    <property type="entry name" value="MCP/YpsA-like"/>
    <property type="match status" value="1"/>
</dbReference>
<sequence>MTNLSQLVQDERTARMVLSMIVEPDDAVTGRLLGEVGAVEVIRLAERDDGVPGLGTVDARVWRAQFERSDAQTHSQRIVEAQRMGIGVLIPGDHDWLAALDELGDRRPYVLWTRGTTSFLARPVDDRVTITGVRAATSYGEYVAGQLASDLASAERIVVADGAYGIEGAAHRAALASGGDTIVVVANGVDRPYPMGHRELLERVAALGLMVSEVPPGSVPTRHRFLARARLMAALSTATVVVEAGARSGSLSVAQRAHELGRIVGAVPGPVTSTTSIGPHHLIREGVASIITDTSNLADLLIEANQRHGRAAARAMEPPSMGHHRSPATRSAVHQRS</sequence>
<reference evidence="4 5" key="1">
    <citation type="submission" date="2016-11" db="EMBL/GenBank/DDBJ databases">
        <authorList>
            <person name="Jaros S."/>
            <person name="Januszkiewicz K."/>
            <person name="Wedrychowicz H."/>
        </authorList>
    </citation>
    <scope>NUCLEOTIDE SEQUENCE [LARGE SCALE GENOMIC DNA]</scope>
    <source>
        <strain evidence="4 5">DSM 12906</strain>
    </source>
</reference>
<evidence type="ECO:0000256" key="1">
    <source>
        <dbReference type="ARBA" id="ARBA00006525"/>
    </source>
</evidence>
<organism evidence="4 5">
    <name type="scientific">Tessaracoccus bendigoensis DSM 12906</name>
    <dbReference type="NCBI Taxonomy" id="1123357"/>
    <lineage>
        <taxon>Bacteria</taxon>
        <taxon>Bacillati</taxon>
        <taxon>Actinomycetota</taxon>
        <taxon>Actinomycetes</taxon>
        <taxon>Propionibacteriales</taxon>
        <taxon>Propionibacteriaceae</taxon>
        <taxon>Tessaracoccus</taxon>
    </lineage>
</organism>
<evidence type="ECO:0000259" key="3">
    <source>
        <dbReference type="Pfam" id="PF02481"/>
    </source>
</evidence>
<dbReference type="AlphaFoldDB" id="A0A1M6JNM6"/>
<proteinExistence type="inferred from homology"/>
<evidence type="ECO:0000256" key="2">
    <source>
        <dbReference type="SAM" id="MobiDB-lite"/>
    </source>
</evidence>
<dbReference type="OrthoDB" id="9785707at2"/>
<dbReference type="Gene3D" id="3.40.50.450">
    <property type="match status" value="1"/>
</dbReference>
<dbReference type="Proteomes" id="UP000184512">
    <property type="component" value="Unassembled WGS sequence"/>
</dbReference>